<protein>
    <recommendedName>
        <fullName evidence="1">SET domain-containing protein</fullName>
    </recommendedName>
</protein>
<dbReference type="InterPro" id="IPR046341">
    <property type="entry name" value="SET_dom_sf"/>
</dbReference>
<accession>W2SDU7</accession>
<dbReference type="VEuPathDB" id="FungiDB:HMPREF1541_01070"/>
<dbReference type="SUPFAM" id="SSF82199">
    <property type="entry name" value="SET domain"/>
    <property type="match status" value="1"/>
</dbReference>
<dbReference type="EMBL" id="KB822711">
    <property type="protein sequence ID" value="ETN46881.1"/>
    <property type="molecule type" value="Genomic_DNA"/>
</dbReference>
<feature type="domain" description="SET" evidence="1">
    <location>
        <begin position="28"/>
        <end position="290"/>
    </location>
</feature>
<dbReference type="GO" id="GO:0016279">
    <property type="term" value="F:protein-lysine N-methyltransferase activity"/>
    <property type="evidence" value="ECO:0007669"/>
    <property type="project" value="TreeGrafter"/>
</dbReference>
<dbReference type="RefSeq" id="XP_008711593.1">
    <property type="nucleotide sequence ID" value="XM_008713371.1"/>
</dbReference>
<dbReference type="InterPro" id="IPR001214">
    <property type="entry name" value="SET_dom"/>
</dbReference>
<reference evidence="2 3" key="1">
    <citation type="submission" date="2013-03" db="EMBL/GenBank/DDBJ databases">
        <title>The Genome Sequence of Phialophora europaea CBS 101466.</title>
        <authorList>
            <consortium name="The Broad Institute Genomics Platform"/>
            <person name="Cuomo C."/>
            <person name="de Hoog S."/>
            <person name="Gorbushina A."/>
            <person name="Walker B."/>
            <person name="Young S.K."/>
            <person name="Zeng Q."/>
            <person name="Gargeya S."/>
            <person name="Fitzgerald M."/>
            <person name="Haas B."/>
            <person name="Abouelleil A."/>
            <person name="Allen A.W."/>
            <person name="Alvarado L."/>
            <person name="Arachchi H.M."/>
            <person name="Berlin A.M."/>
            <person name="Chapman S.B."/>
            <person name="Gainer-Dewar J."/>
            <person name="Goldberg J."/>
            <person name="Griggs A."/>
            <person name="Gujja S."/>
            <person name="Hansen M."/>
            <person name="Howarth C."/>
            <person name="Imamovic A."/>
            <person name="Ireland A."/>
            <person name="Larimer J."/>
            <person name="McCowan C."/>
            <person name="Murphy C."/>
            <person name="Pearson M."/>
            <person name="Poon T.W."/>
            <person name="Priest M."/>
            <person name="Roberts A."/>
            <person name="Saif S."/>
            <person name="Shea T."/>
            <person name="Sisk P."/>
            <person name="Sykes S."/>
            <person name="Wortman J."/>
            <person name="Nusbaum C."/>
            <person name="Birren B."/>
        </authorList>
    </citation>
    <scope>NUCLEOTIDE SEQUENCE [LARGE SCALE GENOMIC DNA]</scope>
    <source>
        <strain evidence="2 3">CBS 101466</strain>
    </source>
</reference>
<dbReference type="PANTHER" id="PTHR13271:SF137">
    <property type="entry name" value="SET DOMAIN-CONTAINING PROTEIN"/>
    <property type="match status" value="1"/>
</dbReference>
<evidence type="ECO:0000313" key="3">
    <source>
        <dbReference type="Proteomes" id="UP000030752"/>
    </source>
</evidence>
<dbReference type="HOGENOM" id="CLU_041939_3_1_1"/>
<sequence length="497" mass="56023">MNVTENLDADPVPELLRYCQERQVYINPKICPKRVEGRGLGVYATGRLIKGERLIHVPTATLFTTRRVPNSFANAHARKSIPVHALLAAYFAFGDDEQHRSLAPWMATWPKLSDFTASMPMTWNPLSRTGVGNLSSQKLDSEAPPSESSGFSPIPPPLIGSYLSFNDSTMDGCGSTTLVSAQLSKFRAHVSSLKPILDSEVYHQLQDPYSPSRYRFIHAWLCVNTRCFSYTTPGTKRPSDPNEAMALCPGMDLFNHAATPSVKTKYDRSGYFTVADRAHEVGEEILFNYGHHVNDVLWTEYGFLLDELSYDAIRIDKLVLAGLDEKQRGLLEHHGYLNDYWLTKDGVCWRTEVVGWLSVLSQNQWESMLEGNYDPEADETIGKHQVSEKKILKRKRQGLVAAHRLICASWIARVEKDARVSLKGLSTMSMAEVLQILGDSDSAIRNQRSHDVHDLSDAEVQEIKTKEARERHAMCVKRWTQLLELGTRAREATETVK</sequence>
<dbReference type="InterPro" id="IPR050600">
    <property type="entry name" value="SETD3_SETD6_MTase"/>
</dbReference>
<keyword evidence="3" id="KW-1185">Reference proteome</keyword>
<dbReference type="InParanoid" id="W2SDU7"/>
<dbReference type="eggNOG" id="KOG1337">
    <property type="taxonomic scope" value="Eukaryota"/>
</dbReference>
<organism evidence="2 3">
    <name type="scientific">Cyphellophora europaea (strain CBS 101466)</name>
    <name type="common">Phialophora europaea</name>
    <dbReference type="NCBI Taxonomy" id="1220924"/>
    <lineage>
        <taxon>Eukaryota</taxon>
        <taxon>Fungi</taxon>
        <taxon>Dikarya</taxon>
        <taxon>Ascomycota</taxon>
        <taxon>Pezizomycotina</taxon>
        <taxon>Eurotiomycetes</taxon>
        <taxon>Chaetothyriomycetidae</taxon>
        <taxon>Chaetothyriales</taxon>
        <taxon>Cyphellophoraceae</taxon>
        <taxon>Cyphellophora</taxon>
    </lineage>
</organism>
<dbReference type="OrthoDB" id="341421at2759"/>
<dbReference type="Proteomes" id="UP000030752">
    <property type="component" value="Unassembled WGS sequence"/>
</dbReference>
<dbReference type="PANTHER" id="PTHR13271">
    <property type="entry name" value="UNCHARACTERIZED PUTATIVE METHYLTRANSFERASE"/>
    <property type="match status" value="1"/>
</dbReference>
<dbReference type="Gene3D" id="3.90.1410.10">
    <property type="entry name" value="set domain protein methyltransferase, domain 1"/>
    <property type="match status" value="1"/>
</dbReference>
<dbReference type="STRING" id="1220924.W2SDU7"/>
<dbReference type="AlphaFoldDB" id="W2SDU7"/>
<dbReference type="GeneID" id="19968409"/>
<gene>
    <name evidence="2" type="ORF">HMPREF1541_01070</name>
</gene>
<name>W2SDU7_CYPE1</name>
<dbReference type="PROSITE" id="PS50280">
    <property type="entry name" value="SET"/>
    <property type="match status" value="1"/>
</dbReference>
<proteinExistence type="predicted"/>
<dbReference type="Pfam" id="PF00856">
    <property type="entry name" value="SET"/>
    <property type="match status" value="1"/>
</dbReference>
<evidence type="ECO:0000259" key="1">
    <source>
        <dbReference type="PROSITE" id="PS50280"/>
    </source>
</evidence>
<evidence type="ECO:0000313" key="2">
    <source>
        <dbReference type="EMBL" id="ETN46881.1"/>
    </source>
</evidence>